<evidence type="ECO:0000313" key="3">
    <source>
        <dbReference type="Proteomes" id="UP000278807"/>
    </source>
</evidence>
<sequence>MAQYDNVVRGPLKLKTEAKIAKPKKHKKHRKEDAKEVCAAEIVPADKEPVLTRTAAEIECERKRVMRLMDTILRRAEKSHKQRIMEFNEQMDSMSEHFDIPKVSWTK</sequence>
<proteinExistence type="inferred from homology"/>
<evidence type="ECO:0000256" key="1">
    <source>
        <dbReference type="ARBA" id="ARBA00008948"/>
    </source>
</evidence>
<dbReference type="InterPro" id="IPR013865">
    <property type="entry name" value="FAM32A"/>
</dbReference>
<dbReference type="EMBL" id="UZAE01003543">
    <property type="protein sequence ID" value="VDO00577.1"/>
    <property type="molecule type" value="Genomic_DNA"/>
</dbReference>
<dbReference type="PANTHER" id="PTHR13282:SF6">
    <property type="entry name" value="PROTEIN FAM32A"/>
    <property type="match status" value="1"/>
</dbReference>
<protein>
    <submittedName>
        <fullName evidence="4">Protein FAM32A</fullName>
    </submittedName>
</protein>
<dbReference type="Proteomes" id="UP000278807">
    <property type="component" value="Unassembled WGS sequence"/>
</dbReference>
<dbReference type="PANTHER" id="PTHR13282">
    <property type="entry name" value="PROTEIN FAM32A"/>
    <property type="match status" value="1"/>
</dbReference>
<name>A0A0R3TCD0_RODNA</name>
<comment type="similarity">
    <text evidence="1">Belongs to the FAM32 family.</text>
</comment>
<evidence type="ECO:0000313" key="4">
    <source>
        <dbReference type="WBParaSite" id="HNAJ_0000471901-mRNA-1"/>
    </source>
</evidence>
<organism evidence="4">
    <name type="scientific">Rodentolepis nana</name>
    <name type="common">Dwarf tapeworm</name>
    <name type="synonym">Hymenolepis nana</name>
    <dbReference type="NCBI Taxonomy" id="102285"/>
    <lineage>
        <taxon>Eukaryota</taxon>
        <taxon>Metazoa</taxon>
        <taxon>Spiralia</taxon>
        <taxon>Lophotrochozoa</taxon>
        <taxon>Platyhelminthes</taxon>
        <taxon>Cestoda</taxon>
        <taxon>Eucestoda</taxon>
        <taxon>Cyclophyllidea</taxon>
        <taxon>Hymenolepididae</taxon>
        <taxon>Rodentolepis</taxon>
    </lineage>
</organism>
<gene>
    <name evidence="2" type="ORF">HNAJ_LOCUS4717</name>
</gene>
<dbReference type="OrthoDB" id="205403at2759"/>
<reference evidence="2 3" key="2">
    <citation type="submission" date="2018-11" db="EMBL/GenBank/DDBJ databases">
        <authorList>
            <consortium name="Pathogen Informatics"/>
        </authorList>
    </citation>
    <scope>NUCLEOTIDE SEQUENCE [LARGE SCALE GENOMIC DNA]</scope>
</reference>
<dbReference type="AlphaFoldDB" id="A0A0R3TCD0"/>
<reference evidence="4" key="1">
    <citation type="submission" date="2017-02" db="UniProtKB">
        <authorList>
            <consortium name="WormBaseParasite"/>
        </authorList>
    </citation>
    <scope>IDENTIFICATION</scope>
</reference>
<evidence type="ECO:0000313" key="2">
    <source>
        <dbReference type="EMBL" id="VDO00577.1"/>
    </source>
</evidence>
<dbReference type="STRING" id="102285.A0A0R3TCD0"/>
<dbReference type="WBParaSite" id="HNAJ_0000471901-mRNA-1">
    <property type="protein sequence ID" value="HNAJ_0000471901-mRNA-1"/>
    <property type="gene ID" value="HNAJ_0000471901"/>
</dbReference>
<dbReference type="Pfam" id="PF08555">
    <property type="entry name" value="FAM32A"/>
    <property type="match status" value="1"/>
</dbReference>
<dbReference type="GO" id="GO:0005730">
    <property type="term" value="C:nucleolus"/>
    <property type="evidence" value="ECO:0007669"/>
    <property type="project" value="TreeGrafter"/>
</dbReference>
<accession>A0A0R3TCD0</accession>
<keyword evidence="3" id="KW-1185">Reference proteome</keyword>